<dbReference type="PANTHER" id="PTHR40448">
    <property type="entry name" value="TWO-COMPONENT SENSOR HISTIDINE KINASE"/>
    <property type="match status" value="1"/>
</dbReference>
<feature type="transmembrane region" description="Helical" evidence="1">
    <location>
        <begin position="37"/>
        <end position="56"/>
    </location>
</feature>
<dbReference type="AlphaFoldDB" id="A0A9P1KYF7"/>
<gene>
    <name evidence="3" type="ORF">UMC4404_32011</name>
</gene>
<name>A0A9P1KYF7_PARSO</name>
<organism evidence="3 4">
    <name type="scientific">Paraclostridium sordellii</name>
    <name type="common">Clostridium sordellii</name>
    <dbReference type="NCBI Taxonomy" id="1505"/>
    <lineage>
        <taxon>Bacteria</taxon>
        <taxon>Bacillati</taxon>
        <taxon>Bacillota</taxon>
        <taxon>Clostridia</taxon>
        <taxon>Peptostreptococcales</taxon>
        <taxon>Peptostreptococcaceae</taxon>
        <taxon>Paraclostridium</taxon>
    </lineage>
</organism>
<dbReference type="GO" id="GO:0042802">
    <property type="term" value="F:identical protein binding"/>
    <property type="evidence" value="ECO:0007669"/>
    <property type="project" value="TreeGrafter"/>
</dbReference>
<keyword evidence="1" id="KW-0472">Membrane</keyword>
<evidence type="ECO:0000256" key="1">
    <source>
        <dbReference type="SAM" id="Phobius"/>
    </source>
</evidence>
<sequence>MLAYNMFWTLITIISTMVEWIVFSIVVDVLNERKKNILSISVSIIINIIITTFLTIKNIDPNIRLFIGVIIGYGFYIYNYRTNILKGIIISLAYWMILIGMDFISGNIILLINSKSNISELLNNDMLKLELIIISKLLLLTTIPVIKTLKYKGEFKKIEFCLLIIPIISNILSIVVIFTLAIDDINRLCEQKVILLVISSILFLSNIALIKITGSIVKINKVKMENKLIREKINSQYQRYMTIQESQMKLRKLYHDMNNHISCIEKLYQNKANTSKYIEDIKNELNSWKSIISTGNMILDIIINDKKDICNKTNIDFDVDINFSKCEFIDMIDICSIFSNMIDNAIEACLKLNENNEHRFIRIKGTVVNRLYIIKCENSKVNQVKLRKQKIITNKSDSFFHGIGIKSIESSVKKYDGEVCINFCENKFDMKIYIPLR</sequence>
<accession>A0A9P1KYF7</accession>
<dbReference type="Pfam" id="PF14501">
    <property type="entry name" value="HATPase_c_5"/>
    <property type="match status" value="1"/>
</dbReference>
<dbReference type="CDD" id="cd16935">
    <property type="entry name" value="HATPase_AgrC-ComD-like"/>
    <property type="match status" value="1"/>
</dbReference>
<dbReference type="RefSeq" id="WP_057557011.1">
    <property type="nucleotide sequence ID" value="NZ_CDNY01000001.1"/>
</dbReference>
<dbReference type="PANTHER" id="PTHR40448:SF1">
    <property type="entry name" value="TWO-COMPONENT SENSOR HISTIDINE KINASE"/>
    <property type="match status" value="1"/>
</dbReference>
<dbReference type="SUPFAM" id="SSF55874">
    <property type="entry name" value="ATPase domain of HSP90 chaperone/DNA topoisomerase II/histidine kinase"/>
    <property type="match status" value="1"/>
</dbReference>
<keyword evidence="3" id="KW-0418">Kinase</keyword>
<evidence type="ECO:0000313" key="3">
    <source>
        <dbReference type="EMBL" id="CEN31369.1"/>
    </source>
</evidence>
<keyword evidence="1" id="KW-0812">Transmembrane</keyword>
<proteinExistence type="predicted"/>
<feature type="transmembrane region" description="Helical" evidence="1">
    <location>
        <begin position="132"/>
        <end position="149"/>
    </location>
</feature>
<dbReference type="EC" id="2.7.13.3" evidence="3"/>
<dbReference type="EMBL" id="CDNY01000001">
    <property type="protein sequence ID" value="CEN31369.1"/>
    <property type="molecule type" value="Genomic_DNA"/>
</dbReference>
<feature type="transmembrane region" description="Helical" evidence="1">
    <location>
        <begin position="161"/>
        <end position="182"/>
    </location>
</feature>
<feature type="transmembrane region" description="Helical" evidence="1">
    <location>
        <begin position="6"/>
        <end position="30"/>
    </location>
</feature>
<feature type="transmembrane region" description="Helical" evidence="1">
    <location>
        <begin position="62"/>
        <end position="80"/>
    </location>
</feature>
<reference evidence="4" key="1">
    <citation type="submission" date="2015-01" db="EMBL/GenBank/DDBJ databases">
        <authorList>
            <person name="Aslett A.Martin."/>
            <person name="De Silva Nishadi"/>
        </authorList>
    </citation>
    <scope>NUCLEOTIDE SEQUENCE [LARGE SCALE GENOMIC DNA]</scope>
    <source>
        <strain evidence="4">UMC4404</strain>
    </source>
</reference>
<keyword evidence="1" id="KW-1133">Transmembrane helix</keyword>
<feature type="domain" description="Sensor histidine kinase NatK-like C-terminal" evidence="2">
    <location>
        <begin position="330"/>
        <end position="435"/>
    </location>
</feature>
<dbReference type="InterPro" id="IPR036890">
    <property type="entry name" value="HATPase_C_sf"/>
</dbReference>
<feature type="transmembrane region" description="Helical" evidence="1">
    <location>
        <begin position="92"/>
        <end position="112"/>
    </location>
</feature>
<protein>
    <submittedName>
        <fullName evidence="3">Two-component signal transduction sensor histidine kinase</fullName>
        <ecNumber evidence="3">2.7.13.3</ecNumber>
    </submittedName>
</protein>
<keyword evidence="3" id="KW-0808">Transferase</keyword>
<dbReference type="InterPro" id="IPR032834">
    <property type="entry name" value="NatK-like_C"/>
</dbReference>
<comment type="caution">
    <text evidence="3">The sequence shown here is derived from an EMBL/GenBank/DDBJ whole genome shotgun (WGS) entry which is preliminary data.</text>
</comment>
<evidence type="ECO:0000313" key="4">
    <source>
        <dbReference type="Proteomes" id="UP000049685"/>
    </source>
</evidence>
<dbReference type="Proteomes" id="UP000049685">
    <property type="component" value="Unassembled WGS sequence"/>
</dbReference>
<evidence type="ECO:0000259" key="2">
    <source>
        <dbReference type="Pfam" id="PF14501"/>
    </source>
</evidence>
<feature type="transmembrane region" description="Helical" evidence="1">
    <location>
        <begin position="194"/>
        <end position="217"/>
    </location>
</feature>
<dbReference type="GO" id="GO:0004673">
    <property type="term" value="F:protein histidine kinase activity"/>
    <property type="evidence" value="ECO:0007669"/>
    <property type="project" value="UniProtKB-EC"/>
</dbReference>